<sequence>MSPVRVSCGFSTSSATTDEESDAITLDQRTPPIQEQKAQRGALENSPISPPANTPNAQAKDRLCGGCINRVNGCVNDTFFPVCFNFRAIRRFRCNNENGYPNCGKTCTQKTCTLLAPTGLRGRESPLHSTNQRKEGADVVSKGRGCHRAWFIMDGLRWRGEGGRRVEKPINVDTHLHRSLGLVSCFVGDRARQRDSPPSRVVFGCLSSSCGPVIESLAMRVPPLSRTNRLQRSKSSNSRLGFIRPRSTTRPSR</sequence>
<feature type="region of interest" description="Disordered" evidence="1">
    <location>
        <begin position="225"/>
        <end position="253"/>
    </location>
</feature>
<feature type="region of interest" description="Disordered" evidence="1">
    <location>
        <begin position="1"/>
        <end position="55"/>
    </location>
</feature>
<gene>
    <name evidence="2" type="ORF">B296_00023223</name>
</gene>
<dbReference type="EMBL" id="AMZH03004842">
    <property type="protein sequence ID" value="RRT68010.1"/>
    <property type="molecule type" value="Genomic_DNA"/>
</dbReference>
<dbReference type="AlphaFoldDB" id="A0A426ZVN5"/>
<organism evidence="2 3">
    <name type="scientific">Ensete ventricosum</name>
    <name type="common">Abyssinian banana</name>
    <name type="synonym">Musa ensete</name>
    <dbReference type="NCBI Taxonomy" id="4639"/>
    <lineage>
        <taxon>Eukaryota</taxon>
        <taxon>Viridiplantae</taxon>
        <taxon>Streptophyta</taxon>
        <taxon>Embryophyta</taxon>
        <taxon>Tracheophyta</taxon>
        <taxon>Spermatophyta</taxon>
        <taxon>Magnoliopsida</taxon>
        <taxon>Liliopsida</taxon>
        <taxon>Zingiberales</taxon>
        <taxon>Musaceae</taxon>
        <taxon>Ensete</taxon>
    </lineage>
</organism>
<feature type="compositionally biased region" description="Polar residues" evidence="1">
    <location>
        <begin position="225"/>
        <end position="239"/>
    </location>
</feature>
<accession>A0A426ZVN5</accession>
<name>A0A426ZVN5_ENSVE</name>
<protein>
    <submittedName>
        <fullName evidence="2">Uncharacterized protein</fullName>
    </submittedName>
</protein>
<comment type="caution">
    <text evidence="2">The sequence shown here is derived from an EMBL/GenBank/DDBJ whole genome shotgun (WGS) entry which is preliminary data.</text>
</comment>
<evidence type="ECO:0000256" key="1">
    <source>
        <dbReference type="SAM" id="MobiDB-lite"/>
    </source>
</evidence>
<evidence type="ECO:0000313" key="2">
    <source>
        <dbReference type="EMBL" id="RRT68010.1"/>
    </source>
</evidence>
<proteinExistence type="predicted"/>
<dbReference type="Proteomes" id="UP000287651">
    <property type="component" value="Unassembled WGS sequence"/>
</dbReference>
<evidence type="ECO:0000313" key="3">
    <source>
        <dbReference type="Proteomes" id="UP000287651"/>
    </source>
</evidence>
<reference evidence="2 3" key="1">
    <citation type="journal article" date="2014" name="Agronomy (Basel)">
        <title>A Draft Genome Sequence for Ensete ventricosum, the Drought-Tolerant Tree Against Hunger.</title>
        <authorList>
            <person name="Harrison J."/>
            <person name="Moore K.A."/>
            <person name="Paszkiewicz K."/>
            <person name="Jones T."/>
            <person name="Grant M."/>
            <person name="Ambacheew D."/>
            <person name="Muzemil S."/>
            <person name="Studholme D.J."/>
        </authorList>
    </citation>
    <scope>NUCLEOTIDE SEQUENCE [LARGE SCALE GENOMIC DNA]</scope>
</reference>